<comment type="caution">
    <text evidence="2">The sequence shown here is derived from an EMBL/GenBank/DDBJ whole genome shotgun (WGS) entry which is preliminary data.</text>
</comment>
<evidence type="ECO:0000256" key="1">
    <source>
        <dbReference type="ARBA" id="ARBA00009981"/>
    </source>
</evidence>
<dbReference type="Proteomes" id="UP001501074">
    <property type="component" value="Unassembled WGS sequence"/>
</dbReference>
<organism evidence="2 3">
    <name type="scientific">Kineosporia mesophila</name>
    <dbReference type="NCBI Taxonomy" id="566012"/>
    <lineage>
        <taxon>Bacteria</taxon>
        <taxon>Bacillati</taxon>
        <taxon>Actinomycetota</taxon>
        <taxon>Actinomycetes</taxon>
        <taxon>Kineosporiales</taxon>
        <taxon>Kineosporiaceae</taxon>
        <taxon>Kineosporia</taxon>
    </lineage>
</organism>
<dbReference type="EMBL" id="BAAAZO010000012">
    <property type="protein sequence ID" value="GAA3635884.1"/>
    <property type="molecule type" value="Genomic_DNA"/>
</dbReference>
<accession>A0ABP7AMV1</accession>
<gene>
    <name evidence="2" type="ORF">GCM10022223_62890</name>
</gene>
<dbReference type="PANTHER" id="PTHR35377">
    <property type="entry name" value="ANTITOXIN VAPB49-RELATED-RELATED"/>
    <property type="match status" value="1"/>
</dbReference>
<dbReference type="SUPFAM" id="SSF143120">
    <property type="entry name" value="YefM-like"/>
    <property type="match status" value="1"/>
</dbReference>
<name>A0ABP7AMV1_9ACTN</name>
<dbReference type="InterPro" id="IPR036165">
    <property type="entry name" value="YefM-like_sf"/>
</dbReference>
<dbReference type="NCBIfam" id="TIGR01552">
    <property type="entry name" value="phd_fam"/>
    <property type="match status" value="1"/>
</dbReference>
<evidence type="ECO:0000313" key="3">
    <source>
        <dbReference type="Proteomes" id="UP001501074"/>
    </source>
</evidence>
<evidence type="ECO:0000313" key="2">
    <source>
        <dbReference type="EMBL" id="GAA3635884.1"/>
    </source>
</evidence>
<sequence length="104" mass="11656">MLYIGEVTSHDEHSVGLRELRHHTSDVLARVRHGETVSITEYGRLVARIVPVDEHEPTPVLDRLVADGRATLALRPGFRPKMRPADGTAPLSDALAELRSEERW</sequence>
<protein>
    <submittedName>
        <fullName evidence="2">Type II toxin-antitoxin system Phd/YefM family antitoxin</fullName>
    </submittedName>
</protein>
<proteinExistence type="inferred from homology"/>
<dbReference type="PANTHER" id="PTHR35377:SF5">
    <property type="entry name" value="ANTITOXIN VAPB46"/>
    <property type="match status" value="1"/>
</dbReference>
<keyword evidence="3" id="KW-1185">Reference proteome</keyword>
<comment type="similarity">
    <text evidence="1">Belongs to the phD/YefM antitoxin family.</text>
</comment>
<reference evidence="3" key="1">
    <citation type="journal article" date="2019" name="Int. J. Syst. Evol. Microbiol.">
        <title>The Global Catalogue of Microorganisms (GCM) 10K type strain sequencing project: providing services to taxonomists for standard genome sequencing and annotation.</title>
        <authorList>
            <consortium name="The Broad Institute Genomics Platform"/>
            <consortium name="The Broad Institute Genome Sequencing Center for Infectious Disease"/>
            <person name="Wu L."/>
            <person name="Ma J."/>
        </authorList>
    </citation>
    <scope>NUCLEOTIDE SEQUENCE [LARGE SCALE GENOMIC DNA]</scope>
    <source>
        <strain evidence="3">JCM 16902</strain>
    </source>
</reference>
<dbReference type="Gene3D" id="3.40.1620.10">
    <property type="entry name" value="YefM-like domain"/>
    <property type="match status" value="1"/>
</dbReference>
<dbReference type="InterPro" id="IPR051416">
    <property type="entry name" value="phD-YefM_TA_antitoxins"/>
</dbReference>